<keyword evidence="1" id="KW-0732">Signal</keyword>
<dbReference type="RefSeq" id="WP_184861310.1">
    <property type="nucleotide sequence ID" value="NZ_JACHLK010000010.1"/>
</dbReference>
<evidence type="ECO:0000256" key="1">
    <source>
        <dbReference type="SAM" id="SignalP"/>
    </source>
</evidence>
<dbReference type="Proteomes" id="UP000575083">
    <property type="component" value="Unassembled WGS sequence"/>
</dbReference>
<feature type="chain" id="PRO_5030765250" description="DUF4148 domain-containing protein" evidence="1">
    <location>
        <begin position="26"/>
        <end position="112"/>
    </location>
</feature>
<keyword evidence="3" id="KW-1185">Reference proteome</keyword>
<feature type="signal peptide" evidence="1">
    <location>
        <begin position="1"/>
        <end position="25"/>
    </location>
</feature>
<accession>A0A7X0PH36</accession>
<protein>
    <recommendedName>
        <fullName evidence="4">DUF4148 domain-containing protein</fullName>
    </recommendedName>
</protein>
<sequence length="112" mass="11822">MTTARNALFLSLAALAIAAPAQASAVYHAAGGEIGYTQHPDHQQASSRQRSEVLGEIEAARKDGTLALLSRGIALPEPKTAPAKTRAQVQDEYLGMSDAEKRRLQEMHGAGG</sequence>
<evidence type="ECO:0008006" key="4">
    <source>
        <dbReference type="Google" id="ProtNLM"/>
    </source>
</evidence>
<evidence type="ECO:0000313" key="3">
    <source>
        <dbReference type="Proteomes" id="UP000575083"/>
    </source>
</evidence>
<proteinExistence type="predicted"/>
<organism evidence="2 3">
    <name type="scientific">Acidovorax soli</name>
    <dbReference type="NCBI Taxonomy" id="592050"/>
    <lineage>
        <taxon>Bacteria</taxon>
        <taxon>Pseudomonadati</taxon>
        <taxon>Pseudomonadota</taxon>
        <taxon>Betaproteobacteria</taxon>
        <taxon>Burkholderiales</taxon>
        <taxon>Comamonadaceae</taxon>
        <taxon>Acidovorax</taxon>
    </lineage>
</organism>
<reference evidence="2 3" key="1">
    <citation type="submission" date="2020-08" db="EMBL/GenBank/DDBJ databases">
        <title>Functional genomics of gut bacteria from endangered species of beetles.</title>
        <authorList>
            <person name="Carlos-Shanley C."/>
        </authorList>
    </citation>
    <scope>NUCLEOTIDE SEQUENCE [LARGE SCALE GENOMIC DNA]</scope>
    <source>
        <strain evidence="2 3">S00198</strain>
    </source>
</reference>
<comment type="caution">
    <text evidence="2">The sequence shown here is derived from an EMBL/GenBank/DDBJ whole genome shotgun (WGS) entry which is preliminary data.</text>
</comment>
<name>A0A7X0PH36_9BURK</name>
<dbReference type="AlphaFoldDB" id="A0A7X0PH36"/>
<dbReference type="EMBL" id="JACHLK010000010">
    <property type="protein sequence ID" value="MBB6561843.1"/>
    <property type="molecule type" value="Genomic_DNA"/>
</dbReference>
<evidence type="ECO:0000313" key="2">
    <source>
        <dbReference type="EMBL" id="MBB6561843.1"/>
    </source>
</evidence>
<gene>
    <name evidence="2" type="ORF">HNP48_004545</name>
</gene>